<feature type="domain" description="Transcriptional coactivator p15 (PC4) C-terminal" evidence="8">
    <location>
        <begin position="57"/>
        <end position="107"/>
    </location>
</feature>
<dbReference type="PANTHER" id="PTHR13215">
    <property type="entry name" value="RNA POLYMERASE II TRANSCRIPTIONAL COACTIVATOR"/>
    <property type="match status" value="1"/>
</dbReference>
<evidence type="ECO:0000256" key="3">
    <source>
        <dbReference type="ARBA" id="ARBA00023015"/>
    </source>
</evidence>
<dbReference type="FunFam" id="2.30.31.10:FF:000011">
    <property type="entry name" value="RNA polymerase II transcriptional coactivator KELP"/>
    <property type="match status" value="1"/>
</dbReference>
<evidence type="ECO:0000256" key="2">
    <source>
        <dbReference type="ARBA" id="ARBA00009001"/>
    </source>
</evidence>
<dbReference type="SUPFAM" id="SSF54447">
    <property type="entry name" value="ssDNA-binding transcriptional regulator domain"/>
    <property type="match status" value="1"/>
</dbReference>
<evidence type="ECO:0000256" key="7">
    <source>
        <dbReference type="SAM" id="MobiDB-lite"/>
    </source>
</evidence>
<proteinExistence type="inferred from homology"/>
<gene>
    <name evidence="9" type="ORF">NA57DRAFT_73299</name>
</gene>
<sequence>MPRKRDSEAYESDGGFIEDAPKSKKSRKAAANETKRREGKQEVNLSKQTDEEGNPYFELSKMRRITVSKYGGKDLVNIREYYEKDGKTLPGKKGISLTIDQFTALISVLPDLEAILSARGSSLPRPKYERDKEDSAASKVDEEEEEDDDEDDDDEPVSRKNKKPNFDETSDEEEIDA</sequence>
<comment type="similarity">
    <text evidence="2">Belongs to the transcriptional coactivator PC4 family.</text>
</comment>
<dbReference type="Pfam" id="PF02229">
    <property type="entry name" value="PC4"/>
    <property type="match status" value="1"/>
</dbReference>
<evidence type="ECO:0000313" key="9">
    <source>
        <dbReference type="EMBL" id="KAF2101860.1"/>
    </source>
</evidence>
<evidence type="ECO:0000256" key="4">
    <source>
        <dbReference type="ARBA" id="ARBA00023125"/>
    </source>
</evidence>
<accession>A0A9P4M986</accession>
<feature type="region of interest" description="Disordered" evidence="7">
    <location>
        <begin position="119"/>
        <end position="177"/>
    </location>
</feature>
<evidence type="ECO:0000256" key="6">
    <source>
        <dbReference type="ARBA" id="ARBA00023242"/>
    </source>
</evidence>
<dbReference type="GO" id="GO:0005634">
    <property type="term" value="C:nucleus"/>
    <property type="evidence" value="ECO:0007669"/>
    <property type="project" value="UniProtKB-SubCell"/>
</dbReference>
<feature type="compositionally biased region" description="Basic and acidic residues" evidence="7">
    <location>
        <begin position="126"/>
        <end position="140"/>
    </location>
</feature>
<dbReference type="AlphaFoldDB" id="A0A9P4M986"/>
<organism evidence="9 10">
    <name type="scientific">Rhizodiscina lignyota</name>
    <dbReference type="NCBI Taxonomy" id="1504668"/>
    <lineage>
        <taxon>Eukaryota</taxon>
        <taxon>Fungi</taxon>
        <taxon>Dikarya</taxon>
        <taxon>Ascomycota</taxon>
        <taxon>Pezizomycotina</taxon>
        <taxon>Dothideomycetes</taxon>
        <taxon>Pleosporomycetidae</taxon>
        <taxon>Aulographales</taxon>
        <taxon>Rhizodiscinaceae</taxon>
        <taxon>Rhizodiscina</taxon>
    </lineage>
</organism>
<keyword evidence="6" id="KW-0539">Nucleus</keyword>
<keyword evidence="5" id="KW-0804">Transcription</keyword>
<dbReference type="InterPro" id="IPR003173">
    <property type="entry name" value="PC4_C"/>
</dbReference>
<keyword evidence="4" id="KW-0238">DNA-binding</keyword>
<dbReference type="InterPro" id="IPR009044">
    <property type="entry name" value="ssDNA-bd_transcriptional_reg"/>
</dbReference>
<name>A0A9P4M986_9PEZI</name>
<evidence type="ECO:0000313" key="10">
    <source>
        <dbReference type="Proteomes" id="UP000799772"/>
    </source>
</evidence>
<dbReference type="InterPro" id="IPR045125">
    <property type="entry name" value="Sub1/Tcp4-like"/>
</dbReference>
<feature type="compositionally biased region" description="Acidic residues" evidence="7">
    <location>
        <begin position="141"/>
        <end position="155"/>
    </location>
</feature>
<dbReference type="OrthoDB" id="2505440at2759"/>
<comment type="subcellular location">
    <subcellularLocation>
        <location evidence="1">Nucleus</location>
    </subcellularLocation>
</comment>
<reference evidence="9" key="1">
    <citation type="journal article" date="2020" name="Stud. Mycol.">
        <title>101 Dothideomycetes genomes: a test case for predicting lifestyles and emergence of pathogens.</title>
        <authorList>
            <person name="Haridas S."/>
            <person name="Albert R."/>
            <person name="Binder M."/>
            <person name="Bloem J."/>
            <person name="Labutti K."/>
            <person name="Salamov A."/>
            <person name="Andreopoulos B."/>
            <person name="Baker S."/>
            <person name="Barry K."/>
            <person name="Bills G."/>
            <person name="Bluhm B."/>
            <person name="Cannon C."/>
            <person name="Castanera R."/>
            <person name="Culley D."/>
            <person name="Daum C."/>
            <person name="Ezra D."/>
            <person name="Gonzalez J."/>
            <person name="Henrissat B."/>
            <person name="Kuo A."/>
            <person name="Liang C."/>
            <person name="Lipzen A."/>
            <person name="Lutzoni F."/>
            <person name="Magnuson J."/>
            <person name="Mondo S."/>
            <person name="Nolan M."/>
            <person name="Ohm R."/>
            <person name="Pangilinan J."/>
            <person name="Park H.-J."/>
            <person name="Ramirez L."/>
            <person name="Alfaro M."/>
            <person name="Sun H."/>
            <person name="Tritt A."/>
            <person name="Yoshinaga Y."/>
            <person name="Zwiers L.-H."/>
            <person name="Turgeon B."/>
            <person name="Goodwin S."/>
            <person name="Spatafora J."/>
            <person name="Crous P."/>
            <person name="Grigoriev I."/>
        </authorList>
    </citation>
    <scope>NUCLEOTIDE SEQUENCE</scope>
    <source>
        <strain evidence="9">CBS 133067</strain>
    </source>
</reference>
<dbReference type="Gene3D" id="2.30.31.10">
    <property type="entry name" value="Transcriptional Coactivator Pc4, Chain A"/>
    <property type="match status" value="1"/>
</dbReference>
<evidence type="ECO:0000259" key="8">
    <source>
        <dbReference type="Pfam" id="PF02229"/>
    </source>
</evidence>
<keyword evidence="3" id="KW-0805">Transcription regulation</keyword>
<feature type="region of interest" description="Disordered" evidence="7">
    <location>
        <begin position="1"/>
        <end position="55"/>
    </location>
</feature>
<dbReference type="GO" id="GO:0060261">
    <property type="term" value="P:positive regulation of transcription initiation by RNA polymerase II"/>
    <property type="evidence" value="ECO:0007669"/>
    <property type="project" value="InterPro"/>
</dbReference>
<keyword evidence="10" id="KW-1185">Reference proteome</keyword>
<evidence type="ECO:0000256" key="5">
    <source>
        <dbReference type="ARBA" id="ARBA00023163"/>
    </source>
</evidence>
<comment type="caution">
    <text evidence="9">The sequence shown here is derived from an EMBL/GenBank/DDBJ whole genome shotgun (WGS) entry which is preliminary data.</text>
</comment>
<evidence type="ECO:0000256" key="1">
    <source>
        <dbReference type="ARBA" id="ARBA00004123"/>
    </source>
</evidence>
<dbReference type="Proteomes" id="UP000799772">
    <property type="component" value="Unassembled WGS sequence"/>
</dbReference>
<dbReference type="EMBL" id="ML978123">
    <property type="protein sequence ID" value="KAF2101860.1"/>
    <property type="molecule type" value="Genomic_DNA"/>
</dbReference>
<feature type="compositionally biased region" description="Acidic residues" evidence="7">
    <location>
        <begin position="168"/>
        <end position="177"/>
    </location>
</feature>
<dbReference type="GO" id="GO:0003677">
    <property type="term" value="F:DNA binding"/>
    <property type="evidence" value="ECO:0007669"/>
    <property type="project" value="UniProtKB-KW"/>
</dbReference>
<dbReference type="GO" id="GO:0003713">
    <property type="term" value="F:transcription coactivator activity"/>
    <property type="evidence" value="ECO:0007669"/>
    <property type="project" value="InterPro"/>
</dbReference>
<protein>
    <submittedName>
        <fullName evidence="9">PC4-domain-containing protein</fullName>
    </submittedName>
</protein>